<dbReference type="Pfam" id="PF00528">
    <property type="entry name" value="BPD_transp_1"/>
    <property type="match status" value="1"/>
</dbReference>
<evidence type="ECO:0000313" key="9">
    <source>
        <dbReference type="EMBL" id="MCY9518951.1"/>
    </source>
</evidence>
<dbReference type="Proteomes" id="UP001207626">
    <property type="component" value="Unassembled WGS sequence"/>
</dbReference>
<feature type="transmembrane region" description="Helical" evidence="7">
    <location>
        <begin position="68"/>
        <end position="92"/>
    </location>
</feature>
<organism evidence="9 10">
    <name type="scientific">Paenibacillus apiarius</name>
    <dbReference type="NCBI Taxonomy" id="46240"/>
    <lineage>
        <taxon>Bacteria</taxon>
        <taxon>Bacillati</taxon>
        <taxon>Bacillota</taxon>
        <taxon>Bacilli</taxon>
        <taxon>Bacillales</taxon>
        <taxon>Paenibacillaceae</taxon>
        <taxon>Paenibacillus</taxon>
    </lineage>
</organism>
<evidence type="ECO:0000256" key="4">
    <source>
        <dbReference type="ARBA" id="ARBA00022692"/>
    </source>
</evidence>
<evidence type="ECO:0000256" key="2">
    <source>
        <dbReference type="ARBA" id="ARBA00022448"/>
    </source>
</evidence>
<keyword evidence="5 7" id="KW-1133">Transmembrane helix</keyword>
<keyword evidence="3" id="KW-1003">Cell membrane</keyword>
<feature type="transmembrane region" description="Helical" evidence="7">
    <location>
        <begin position="164"/>
        <end position="192"/>
    </location>
</feature>
<sequence>MKTSIISRNRRLWIQGASIAVLILLWQLLSMSLPDILFASPLETLASFGNILRSGEFGAQLLISGSRMLYGLSLGVGSGMLCGLLAGGLPVVYEAIRPVLSLLMGVPPIILVVLAMVWFGTGSGVPLFVVALLIFPAMYLNTADGMRSIDHGLLEMSQVYRVPFIHRLVHIIIPGLAVPVFTGITLAVGSAVRITIMAELMGSDKGIGYSLALARVNMDTAKVFAWSAVSIALIVVIEQMIIRPLRKYIMRWNTGE</sequence>
<feature type="transmembrane region" description="Helical" evidence="7">
    <location>
        <begin position="99"/>
        <end position="119"/>
    </location>
</feature>
<comment type="similarity">
    <text evidence="7">Belongs to the binding-protein-dependent transport system permease family.</text>
</comment>
<protein>
    <submittedName>
        <fullName evidence="9">ABC transporter permease</fullName>
    </submittedName>
</protein>
<feature type="domain" description="ABC transmembrane type-1" evidence="8">
    <location>
        <begin position="57"/>
        <end position="246"/>
    </location>
</feature>
<dbReference type="SUPFAM" id="SSF161098">
    <property type="entry name" value="MetI-like"/>
    <property type="match status" value="1"/>
</dbReference>
<keyword evidence="2 7" id="KW-0813">Transport</keyword>
<feature type="transmembrane region" description="Helical" evidence="7">
    <location>
        <begin position="223"/>
        <end position="242"/>
    </location>
</feature>
<reference evidence="9 10" key="1">
    <citation type="submission" date="2022-05" db="EMBL/GenBank/DDBJ databases">
        <title>Genome Sequencing of Bee-Associated Microbes.</title>
        <authorList>
            <person name="Dunlap C."/>
        </authorList>
    </citation>
    <scope>NUCLEOTIDE SEQUENCE [LARGE SCALE GENOMIC DNA]</scope>
    <source>
        <strain evidence="9 10">NRRL NRS-1438</strain>
    </source>
</reference>
<comment type="caution">
    <text evidence="9">The sequence shown here is derived from an EMBL/GenBank/DDBJ whole genome shotgun (WGS) entry which is preliminary data.</text>
</comment>
<evidence type="ECO:0000259" key="8">
    <source>
        <dbReference type="PROSITE" id="PS50928"/>
    </source>
</evidence>
<dbReference type="PANTHER" id="PTHR30151">
    <property type="entry name" value="ALKANE SULFONATE ABC TRANSPORTER-RELATED, MEMBRANE SUBUNIT"/>
    <property type="match status" value="1"/>
</dbReference>
<dbReference type="PROSITE" id="PS50928">
    <property type="entry name" value="ABC_TM1"/>
    <property type="match status" value="1"/>
</dbReference>
<evidence type="ECO:0000313" key="10">
    <source>
        <dbReference type="Proteomes" id="UP001207626"/>
    </source>
</evidence>
<evidence type="ECO:0000256" key="5">
    <source>
        <dbReference type="ARBA" id="ARBA00022989"/>
    </source>
</evidence>
<comment type="subcellular location">
    <subcellularLocation>
        <location evidence="1 7">Cell membrane</location>
        <topology evidence="1 7">Multi-pass membrane protein</topology>
    </subcellularLocation>
</comment>
<keyword evidence="6 7" id="KW-0472">Membrane</keyword>
<dbReference type="Gene3D" id="1.10.3720.10">
    <property type="entry name" value="MetI-like"/>
    <property type="match status" value="1"/>
</dbReference>
<keyword evidence="4 7" id="KW-0812">Transmembrane</keyword>
<evidence type="ECO:0000256" key="7">
    <source>
        <dbReference type="RuleBase" id="RU363032"/>
    </source>
</evidence>
<name>A0ABT4DNY9_9BACL</name>
<proteinExistence type="inferred from homology"/>
<feature type="transmembrane region" description="Helical" evidence="7">
    <location>
        <begin position="125"/>
        <end position="143"/>
    </location>
</feature>
<feature type="transmembrane region" description="Helical" evidence="7">
    <location>
        <begin position="12"/>
        <end position="29"/>
    </location>
</feature>
<evidence type="ECO:0000256" key="3">
    <source>
        <dbReference type="ARBA" id="ARBA00022475"/>
    </source>
</evidence>
<evidence type="ECO:0000256" key="6">
    <source>
        <dbReference type="ARBA" id="ARBA00023136"/>
    </source>
</evidence>
<dbReference type="PANTHER" id="PTHR30151:SF0">
    <property type="entry name" value="ABC TRANSPORTER PERMEASE PROTEIN MJ0413-RELATED"/>
    <property type="match status" value="1"/>
</dbReference>
<dbReference type="RefSeq" id="WP_176392907.1">
    <property type="nucleotide sequence ID" value="NZ_JAMDLV010000005.1"/>
</dbReference>
<dbReference type="InterPro" id="IPR000515">
    <property type="entry name" value="MetI-like"/>
</dbReference>
<dbReference type="EMBL" id="JAMDLW010000004">
    <property type="protein sequence ID" value="MCY9518951.1"/>
    <property type="molecule type" value="Genomic_DNA"/>
</dbReference>
<evidence type="ECO:0000256" key="1">
    <source>
        <dbReference type="ARBA" id="ARBA00004651"/>
    </source>
</evidence>
<dbReference type="InterPro" id="IPR035906">
    <property type="entry name" value="MetI-like_sf"/>
</dbReference>
<dbReference type="CDD" id="cd06261">
    <property type="entry name" value="TM_PBP2"/>
    <property type="match status" value="1"/>
</dbReference>
<gene>
    <name evidence="9" type="ORF">M5X09_04555</name>
</gene>
<accession>A0ABT4DNY9</accession>
<keyword evidence="10" id="KW-1185">Reference proteome</keyword>